<feature type="transmembrane region" description="Helical" evidence="1">
    <location>
        <begin position="274"/>
        <end position="297"/>
    </location>
</feature>
<protein>
    <recommendedName>
        <fullName evidence="4">NnrS family protein</fullName>
    </recommendedName>
</protein>
<sequence length="416" mass="47800">MTFTQLWAKRAFFNFTLLALAGVLLRYKILFPLPLVDQKHLLHAHSHFAFAGWVSLALFIGIIHLLKPNEQQQKQFNKILWAQQISSYGMLCTFPFMGYAAPSIFFSTLSILVSFWFAMVAWKMISSNAQLSFEKKWLYTALISNIISAAGTFTLAYLMANKIINQDLYFGSVYFYLHFQYNGWFLFSIFALFFSQMKERMLPQHIRLTNLFFYLLLLTLIPAWFLSMLWMRVPGWMSTSGAIAAVMQVIALSIFIRLLILMRQQFRLVFHPPVHLLWLIAVVAFSLKIIMQGFSAIPALNQYAFGIRPIIIGFLHLVLLGFVSIFIIGYLLQNRLVYLPTKLSFGGLWLFVVAMFLNELVLMSQGLAAIFYKPFPFNNELLLVAACGMFTGLLLFYREQTSKYASLQPGTQVISS</sequence>
<keyword evidence="1" id="KW-1133">Transmembrane helix</keyword>
<feature type="transmembrane region" description="Helical" evidence="1">
    <location>
        <begin position="309"/>
        <end position="331"/>
    </location>
</feature>
<gene>
    <name evidence="2" type="ORF">H4075_15015</name>
</gene>
<feature type="transmembrane region" description="Helical" evidence="1">
    <location>
        <begin position="79"/>
        <end position="98"/>
    </location>
</feature>
<feature type="transmembrane region" description="Helical" evidence="1">
    <location>
        <begin position="179"/>
        <end position="196"/>
    </location>
</feature>
<dbReference type="EMBL" id="CP060007">
    <property type="protein sequence ID" value="QNA43384.1"/>
    <property type="molecule type" value="Genomic_DNA"/>
</dbReference>
<evidence type="ECO:0008006" key="4">
    <source>
        <dbReference type="Google" id="ProtNLM"/>
    </source>
</evidence>
<feature type="transmembrane region" description="Helical" evidence="1">
    <location>
        <begin position="50"/>
        <end position="67"/>
    </location>
</feature>
<dbReference type="RefSeq" id="WP_182801649.1">
    <property type="nucleotide sequence ID" value="NZ_CP060007.1"/>
</dbReference>
<feature type="transmembrane region" description="Helical" evidence="1">
    <location>
        <begin position="381"/>
        <end position="397"/>
    </location>
</feature>
<proteinExistence type="predicted"/>
<evidence type="ECO:0000313" key="2">
    <source>
        <dbReference type="EMBL" id="QNA43384.1"/>
    </source>
</evidence>
<feature type="transmembrane region" description="Helical" evidence="1">
    <location>
        <begin position="343"/>
        <end position="361"/>
    </location>
</feature>
<evidence type="ECO:0000256" key="1">
    <source>
        <dbReference type="SAM" id="Phobius"/>
    </source>
</evidence>
<reference evidence="3" key="1">
    <citation type="submission" date="2020-08" db="EMBL/GenBank/DDBJ databases">
        <title>Lacibacter sp. S13-6-6 genome sequencing.</title>
        <authorList>
            <person name="Jin L."/>
        </authorList>
    </citation>
    <scope>NUCLEOTIDE SEQUENCE [LARGE SCALE GENOMIC DNA]</scope>
    <source>
        <strain evidence="3">S13-6-6</strain>
    </source>
</reference>
<feature type="transmembrane region" description="Helical" evidence="1">
    <location>
        <begin position="12"/>
        <end position="30"/>
    </location>
</feature>
<name>A0A7G5XD31_9BACT</name>
<feature type="transmembrane region" description="Helical" evidence="1">
    <location>
        <begin position="208"/>
        <end position="230"/>
    </location>
</feature>
<feature type="transmembrane region" description="Helical" evidence="1">
    <location>
        <begin position="104"/>
        <end position="125"/>
    </location>
</feature>
<keyword evidence="1" id="KW-0812">Transmembrane</keyword>
<accession>A0A7G5XD31</accession>
<keyword evidence="1" id="KW-0472">Membrane</keyword>
<feature type="transmembrane region" description="Helical" evidence="1">
    <location>
        <begin position="242"/>
        <end position="262"/>
    </location>
</feature>
<evidence type="ECO:0000313" key="3">
    <source>
        <dbReference type="Proteomes" id="UP000515344"/>
    </source>
</evidence>
<dbReference type="Proteomes" id="UP000515344">
    <property type="component" value="Chromosome"/>
</dbReference>
<keyword evidence="3" id="KW-1185">Reference proteome</keyword>
<dbReference type="AlphaFoldDB" id="A0A7G5XD31"/>
<feature type="transmembrane region" description="Helical" evidence="1">
    <location>
        <begin position="137"/>
        <end position="159"/>
    </location>
</feature>
<organism evidence="2 3">
    <name type="scientific">Lacibacter sediminis</name>
    <dbReference type="NCBI Taxonomy" id="2760713"/>
    <lineage>
        <taxon>Bacteria</taxon>
        <taxon>Pseudomonadati</taxon>
        <taxon>Bacteroidota</taxon>
        <taxon>Chitinophagia</taxon>
        <taxon>Chitinophagales</taxon>
        <taxon>Chitinophagaceae</taxon>
        <taxon>Lacibacter</taxon>
    </lineage>
</organism>
<dbReference type="KEGG" id="lacs:H4075_15015"/>